<reference evidence="1" key="1">
    <citation type="submission" date="2022-09" db="EMBL/GenBank/DDBJ databases">
        <title>A Global Phylogenomic Analysis of the Shiitake Genus Lentinula.</title>
        <authorList>
            <consortium name="DOE Joint Genome Institute"/>
            <person name="Sierra-Patev S."/>
            <person name="Min B."/>
            <person name="Naranjo-Ortiz M."/>
            <person name="Looney B."/>
            <person name="Konkel Z."/>
            <person name="Slot J.C."/>
            <person name="Sakamoto Y."/>
            <person name="Steenwyk J.L."/>
            <person name="Rokas A."/>
            <person name="Carro J."/>
            <person name="Camarero S."/>
            <person name="Ferreira P."/>
            <person name="Molpeceres G."/>
            <person name="Ruiz-Duenas F.J."/>
            <person name="Serrano A."/>
            <person name="Henrissat B."/>
            <person name="Drula E."/>
            <person name="Hughes K.W."/>
            <person name="Mata J.L."/>
            <person name="Ishikawa N.K."/>
            <person name="Vargas-Isla R."/>
            <person name="Ushijima S."/>
            <person name="Smith C.A."/>
            <person name="Ahrendt S."/>
            <person name="Andreopoulos W."/>
            <person name="He G."/>
            <person name="Labutti K."/>
            <person name="Lipzen A."/>
            <person name="Ng V."/>
            <person name="Riley R."/>
            <person name="Sandor L."/>
            <person name="Barry K."/>
            <person name="Martinez A.T."/>
            <person name="Xiao Y."/>
            <person name="Gibbons J.G."/>
            <person name="Terashima K."/>
            <person name="Grigoriev I.V."/>
            <person name="Hibbett D.S."/>
        </authorList>
    </citation>
    <scope>NUCLEOTIDE SEQUENCE</scope>
    <source>
        <strain evidence="1">TMI1499</strain>
    </source>
</reference>
<sequence length="134" mass="14234">MLCSVAPPLPLAPSFRSAACPVAPLSHSVSDAFTENGGFSLSCKFSLTSSMNIRAAQDTTQVFGNFTQFVQGTTIEDNSDHRGSSLEYPARGLPILKTFSKNSSWGRNGESRVKASWSMSSSSLDTAEGTPPHS</sequence>
<name>A0ACC1TFX3_9AGAR</name>
<gene>
    <name evidence="1" type="ORF">F5876DRAFT_85302</name>
</gene>
<dbReference type="Proteomes" id="UP001163835">
    <property type="component" value="Unassembled WGS sequence"/>
</dbReference>
<comment type="caution">
    <text evidence="1">The sequence shown here is derived from an EMBL/GenBank/DDBJ whole genome shotgun (WGS) entry which is preliminary data.</text>
</comment>
<evidence type="ECO:0000313" key="1">
    <source>
        <dbReference type="EMBL" id="KAJ3803460.1"/>
    </source>
</evidence>
<accession>A0ACC1TFX3</accession>
<keyword evidence="2" id="KW-1185">Reference proteome</keyword>
<protein>
    <submittedName>
        <fullName evidence="1">Uncharacterized protein</fullName>
    </submittedName>
</protein>
<dbReference type="EMBL" id="MU797592">
    <property type="protein sequence ID" value="KAJ3803460.1"/>
    <property type="molecule type" value="Genomic_DNA"/>
</dbReference>
<proteinExistence type="predicted"/>
<organism evidence="1 2">
    <name type="scientific">Lentinula aff. lateritia</name>
    <dbReference type="NCBI Taxonomy" id="2804960"/>
    <lineage>
        <taxon>Eukaryota</taxon>
        <taxon>Fungi</taxon>
        <taxon>Dikarya</taxon>
        <taxon>Basidiomycota</taxon>
        <taxon>Agaricomycotina</taxon>
        <taxon>Agaricomycetes</taxon>
        <taxon>Agaricomycetidae</taxon>
        <taxon>Agaricales</taxon>
        <taxon>Marasmiineae</taxon>
        <taxon>Omphalotaceae</taxon>
        <taxon>Lentinula</taxon>
    </lineage>
</organism>
<evidence type="ECO:0000313" key="2">
    <source>
        <dbReference type="Proteomes" id="UP001163835"/>
    </source>
</evidence>